<reference evidence="1 2" key="1">
    <citation type="submission" date="2017-10" db="EMBL/GenBank/DDBJ databases">
        <title>The draft genome sequence of Lewinella nigricans NBRC 102662.</title>
        <authorList>
            <person name="Wang K."/>
        </authorList>
    </citation>
    <scope>NUCLEOTIDE SEQUENCE [LARGE SCALE GENOMIC DNA]</scope>
    <source>
        <strain evidence="1 2">NBRC 102662</strain>
    </source>
</reference>
<evidence type="ECO:0000313" key="2">
    <source>
        <dbReference type="Proteomes" id="UP000223913"/>
    </source>
</evidence>
<dbReference type="AlphaFoldDB" id="A0A2D0N7A5"/>
<gene>
    <name evidence="1" type="ORF">CRP01_24380</name>
</gene>
<organism evidence="1 2">
    <name type="scientific">Flavilitoribacter nigricans (strain ATCC 23147 / DSM 23189 / NBRC 102662 / NCIMB 1420 / SS-2)</name>
    <name type="common">Lewinella nigricans</name>
    <dbReference type="NCBI Taxonomy" id="1122177"/>
    <lineage>
        <taxon>Bacteria</taxon>
        <taxon>Pseudomonadati</taxon>
        <taxon>Bacteroidota</taxon>
        <taxon>Saprospiria</taxon>
        <taxon>Saprospirales</taxon>
        <taxon>Lewinellaceae</taxon>
        <taxon>Flavilitoribacter</taxon>
    </lineage>
</organism>
<protein>
    <recommendedName>
        <fullName evidence="3">Toxin-antitoxin system YwqK family antitoxin</fullName>
    </recommendedName>
</protein>
<dbReference type="Proteomes" id="UP000223913">
    <property type="component" value="Unassembled WGS sequence"/>
</dbReference>
<evidence type="ECO:0000313" key="1">
    <source>
        <dbReference type="EMBL" id="PHN04009.1"/>
    </source>
</evidence>
<dbReference type="OrthoDB" id="659070at2"/>
<proteinExistence type="predicted"/>
<name>A0A2D0N7A5_FLAN2</name>
<dbReference type="EMBL" id="PDUD01000028">
    <property type="protein sequence ID" value="PHN04009.1"/>
    <property type="molecule type" value="Genomic_DNA"/>
</dbReference>
<comment type="caution">
    <text evidence="1">The sequence shown here is derived from an EMBL/GenBank/DDBJ whole genome shotgun (WGS) entry which is preliminary data.</text>
</comment>
<dbReference type="Gene3D" id="3.90.930.1">
    <property type="match status" value="2"/>
</dbReference>
<keyword evidence="2" id="KW-1185">Reference proteome</keyword>
<evidence type="ECO:0008006" key="3">
    <source>
        <dbReference type="Google" id="ProtNLM"/>
    </source>
</evidence>
<accession>A0A2D0N7A5</accession>
<sequence>MSLFPFRQLMYGQENARQQKKTYLLPSSSPNLLNMRITLIAFSLLIFSSQCSQTELISEPVQPEPEQLIPQQRFYRTGELLANYTMTADSLMHGLYEEYFLDGTVHRRIRYKNGRISGTYESFHPSGTLSSKYTYAQGYAHGPYFWYHKNGKLAQRGEKVWDKAEGRVELFYPNGQLEARRTYQNEQLQGSDITFYPDGKLQSYSYYDQDADRILAISYKKDGGALHYVGNPFADLSAEFDRLSGKFLLKFNLATPPDTQPIIRLIRRQGKNAWLCPIVNDHEKYRFQEPLPDDFAGKYLLEAIIPVAADSLRFSEEIFVQRNMVSYGAPI</sequence>
<dbReference type="InterPro" id="IPR011652">
    <property type="entry name" value="MORN_2"/>
</dbReference>
<dbReference type="Pfam" id="PF07661">
    <property type="entry name" value="MORN_2"/>
    <property type="match status" value="5"/>
</dbReference>
<dbReference type="SUPFAM" id="SSF82185">
    <property type="entry name" value="Histone H3 K4-specific methyltransferase SET7/9 N-terminal domain"/>
    <property type="match status" value="1"/>
</dbReference>